<keyword evidence="3" id="KW-0560">Oxidoreductase</keyword>
<name>X1T6A6_9ZZZZ</name>
<dbReference type="InterPro" id="IPR052178">
    <property type="entry name" value="Sec_Metab_Biosynth_SDR"/>
</dbReference>
<dbReference type="AlphaFoldDB" id="X1T6A6"/>
<reference evidence="4" key="1">
    <citation type="journal article" date="2014" name="Front. Microbiol.">
        <title>High frequency of phylogenetically diverse reductive dehalogenase-homologous genes in deep subseafloor sedimentary metagenomes.</title>
        <authorList>
            <person name="Kawai M."/>
            <person name="Futagami T."/>
            <person name="Toyoda A."/>
            <person name="Takaki Y."/>
            <person name="Nishi S."/>
            <person name="Hori S."/>
            <person name="Arai W."/>
            <person name="Tsubouchi T."/>
            <person name="Morono Y."/>
            <person name="Uchiyama I."/>
            <person name="Ito T."/>
            <person name="Fujiyama A."/>
            <person name="Inagaki F."/>
            <person name="Takami H."/>
        </authorList>
    </citation>
    <scope>NUCLEOTIDE SEQUENCE</scope>
    <source>
        <strain evidence="4">Expedition CK06-06</strain>
    </source>
</reference>
<evidence type="ECO:0000256" key="2">
    <source>
        <dbReference type="ARBA" id="ARBA00022857"/>
    </source>
</evidence>
<feature type="non-terminal residue" evidence="4">
    <location>
        <position position="1"/>
    </location>
</feature>
<dbReference type="SUPFAM" id="SSF51735">
    <property type="entry name" value="NAD(P)-binding Rossmann-fold domains"/>
    <property type="match status" value="1"/>
</dbReference>
<sequence length="55" mass="6117">LRENKERNAEILGRIPADRWGTPEDLKGIAVFLASRASDYINGYTIAVDGGWLAR</sequence>
<dbReference type="Gene3D" id="3.40.50.720">
    <property type="entry name" value="NAD(P)-binding Rossmann-like Domain"/>
    <property type="match status" value="1"/>
</dbReference>
<evidence type="ECO:0000256" key="3">
    <source>
        <dbReference type="ARBA" id="ARBA00023002"/>
    </source>
</evidence>
<comment type="caution">
    <text evidence="4">The sequence shown here is derived from an EMBL/GenBank/DDBJ whole genome shotgun (WGS) entry which is preliminary data.</text>
</comment>
<dbReference type="InterPro" id="IPR036291">
    <property type="entry name" value="NAD(P)-bd_dom_sf"/>
</dbReference>
<dbReference type="InterPro" id="IPR002347">
    <property type="entry name" value="SDR_fam"/>
</dbReference>
<gene>
    <name evidence="4" type="ORF">S12H4_15334</name>
</gene>
<accession>X1T6A6</accession>
<comment type="similarity">
    <text evidence="1">Belongs to the short-chain dehydrogenases/reductases (SDR) family.</text>
</comment>
<dbReference type="GO" id="GO:0016491">
    <property type="term" value="F:oxidoreductase activity"/>
    <property type="evidence" value="ECO:0007669"/>
    <property type="project" value="UniProtKB-KW"/>
</dbReference>
<dbReference type="Pfam" id="PF13561">
    <property type="entry name" value="adh_short_C2"/>
    <property type="match status" value="1"/>
</dbReference>
<dbReference type="PANTHER" id="PTHR43618:SF8">
    <property type="entry name" value="7ALPHA-HYDROXYSTEROID DEHYDROGENASE"/>
    <property type="match status" value="1"/>
</dbReference>
<protein>
    <recommendedName>
        <fullName evidence="5">2-deoxy-D-gluconate 3-dehydrogenase</fullName>
    </recommendedName>
</protein>
<dbReference type="EMBL" id="BARW01007353">
    <property type="protein sequence ID" value="GAI86921.1"/>
    <property type="molecule type" value="Genomic_DNA"/>
</dbReference>
<keyword evidence="2" id="KW-0521">NADP</keyword>
<organism evidence="4">
    <name type="scientific">marine sediment metagenome</name>
    <dbReference type="NCBI Taxonomy" id="412755"/>
    <lineage>
        <taxon>unclassified sequences</taxon>
        <taxon>metagenomes</taxon>
        <taxon>ecological metagenomes</taxon>
    </lineage>
</organism>
<dbReference type="PANTHER" id="PTHR43618">
    <property type="entry name" value="7-ALPHA-HYDROXYSTEROID DEHYDROGENASE"/>
    <property type="match status" value="1"/>
</dbReference>
<evidence type="ECO:0008006" key="5">
    <source>
        <dbReference type="Google" id="ProtNLM"/>
    </source>
</evidence>
<evidence type="ECO:0000313" key="4">
    <source>
        <dbReference type="EMBL" id="GAI86921.1"/>
    </source>
</evidence>
<proteinExistence type="inferred from homology"/>
<evidence type="ECO:0000256" key="1">
    <source>
        <dbReference type="ARBA" id="ARBA00006484"/>
    </source>
</evidence>